<feature type="compositionally biased region" description="Polar residues" evidence="1">
    <location>
        <begin position="246"/>
        <end position="273"/>
    </location>
</feature>
<dbReference type="PANTHER" id="PTHR12785:SF6">
    <property type="entry name" value="SPLICING FACTOR 3B SUBUNIT 2"/>
    <property type="match status" value="1"/>
</dbReference>
<dbReference type="AlphaFoldDB" id="A0A8E0RL12"/>
<keyword evidence="4" id="KW-1185">Reference proteome</keyword>
<feature type="compositionally biased region" description="Pro residues" evidence="1">
    <location>
        <begin position="61"/>
        <end position="70"/>
    </location>
</feature>
<protein>
    <submittedName>
        <fullName evidence="3">Splicing factor 3B subunit 2</fullName>
    </submittedName>
</protein>
<proteinExistence type="predicted"/>
<comment type="caution">
    <text evidence="3">The sequence shown here is derived from an EMBL/GenBank/DDBJ whole genome shotgun (WGS) entry which is preliminary data.</text>
</comment>
<sequence length="282" mass="29544">MQRYGPPPSYPNLKIPGLNAPIPDGCAFGYHPGGWGKPPVDELGRPLYGDVFGNGGNMAGIPPPPPPPVPLDEADEQIANGTVTFWGELESDEESEGEDEGQDMDTDEESEGEAVSAPLAEGEAQKVLATLPGAHRTDLDLGGLVTPAGGLITPSGISSVGAGLETPQSTIELRKKTIEEAMEDSTGLVTPSAQLYRVLPERETGLQQAALMGSNKLYDVSGITGAARGIEAENPRDQMLGRRSTGIESQQGQISGTKSGSASASLEGTQQNAPKKYKEFKF</sequence>
<dbReference type="EMBL" id="LUCM01009933">
    <property type="protein sequence ID" value="KAA0186151.1"/>
    <property type="molecule type" value="Genomic_DNA"/>
</dbReference>
<feature type="compositionally biased region" description="Acidic residues" evidence="1">
    <location>
        <begin position="89"/>
        <end position="112"/>
    </location>
</feature>
<feature type="domain" description="PSP proline-rich" evidence="2">
    <location>
        <begin position="1"/>
        <end position="20"/>
    </location>
</feature>
<dbReference type="Proteomes" id="UP000728185">
    <property type="component" value="Unassembled WGS sequence"/>
</dbReference>
<reference evidence="3" key="1">
    <citation type="submission" date="2019-05" db="EMBL/GenBank/DDBJ databases">
        <title>Annotation for the trematode Fasciolopsis buski.</title>
        <authorList>
            <person name="Choi Y.-J."/>
        </authorList>
    </citation>
    <scope>NUCLEOTIDE SEQUENCE</scope>
    <source>
        <strain evidence="3">HT</strain>
        <tissue evidence="3">Whole worm</tissue>
    </source>
</reference>
<feature type="region of interest" description="Disordered" evidence="1">
    <location>
        <begin position="54"/>
        <end position="127"/>
    </location>
</feature>
<dbReference type="Pfam" id="PF04046">
    <property type="entry name" value="PSP"/>
    <property type="match status" value="1"/>
</dbReference>
<evidence type="ECO:0000313" key="4">
    <source>
        <dbReference type="Proteomes" id="UP000728185"/>
    </source>
</evidence>
<dbReference type="PANTHER" id="PTHR12785">
    <property type="entry name" value="SPLICING FACTOR 3B"/>
    <property type="match status" value="1"/>
</dbReference>
<dbReference type="GO" id="GO:0005689">
    <property type="term" value="C:U12-type spliceosomal complex"/>
    <property type="evidence" value="ECO:0007669"/>
    <property type="project" value="TreeGrafter"/>
</dbReference>
<dbReference type="InterPro" id="IPR006568">
    <property type="entry name" value="PSP_pro-rich"/>
</dbReference>
<evidence type="ECO:0000256" key="1">
    <source>
        <dbReference type="SAM" id="MobiDB-lite"/>
    </source>
</evidence>
<gene>
    <name evidence="3" type="ORF">FBUS_10055</name>
</gene>
<evidence type="ECO:0000313" key="3">
    <source>
        <dbReference type="EMBL" id="KAA0186151.1"/>
    </source>
</evidence>
<evidence type="ECO:0000259" key="2">
    <source>
        <dbReference type="Pfam" id="PF04046"/>
    </source>
</evidence>
<feature type="region of interest" description="Disordered" evidence="1">
    <location>
        <begin position="229"/>
        <end position="282"/>
    </location>
</feature>
<name>A0A8E0RL12_9TREM</name>
<dbReference type="OrthoDB" id="6269415at2759"/>
<organism evidence="3 4">
    <name type="scientific">Fasciolopsis buskii</name>
    <dbReference type="NCBI Taxonomy" id="27845"/>
    <lineage>
        <taxon>Eukaryota</taxon>
        <taxon>Metazoa</taxon>
        <taxon>Spiralia</taxon>
        <taxon>Lophotrochozoa</taxon>
        <taxon>Platyhelminthes</taxon>
        <taxon>Trematoda</taxon>
        <taxon>Digenea</taxon>
        <taxon>Plagiorchiida</taxon>
        <taxon>Echinostomata</taxon>
        <taxon>Echinostomatoidea</taxon>
        <taxon>Fasciolidae</taxon>
        <taxon>Fasciolopsis</taxon>
    </lineage>
</organism>
<feature type="compositionally biased region" description="Basic and acidic residues" evidence="1">
    <location>
        <begin position="230"/>
        <end position="240"/>
    </location>
</feature>
<accession>A0A8E0RL12</accession>
<dbReference type="InterPro" id="IPR052584">
    <property type="entry name" value="U2_snRNP_Complex_Component"/>
</dbReference>